<accession>A0A938X6M7</accession>
<keyword evidence="8" id="KW-1185">Reference proteome</keyword>
<dbReference type="Gene3D" id="3.40.50.720">
    <property type="entry name" value="NAD(P)-binding Rossmann-like Domain"/>
    <property type="match status" value="2"/>
</dbReference>
<feature type="domain" description="D-isomer specific 2-hydroxyacid dehydrogenase catalytic" evidence="5">
    <location>
        <begin position="22"/>
        <end position="318"/>
    </location>
</feature>
<sequence>MKLVVLDSYAAVSTDLSLSNFHALCDEMTVYDRTPADKIVERIGDAEMILINKTIITRAVMESCPNLKYIGLFATGYNVVDIECAKERGIVVSNAPAYSTNGVAQLTFAFLLHFFSLVTKHNDEVHHGAWCESEDFCFYDPRIRELAGKTIGLIGFGNIAKKVAQIAQAFDMNVLVYSRTVYPQYESDTLHFVSLDTLLKESDVISLHCPLFKETTRLINSQTIAKMKKGALLINTARGGAIDEQAVADALNSGHLAGAGLDVATVEPINEDSPLLTAKNCVITPHIAWACKESRERLIDIVYENTEAFINGTPKNNVAV</sequence>
<evidence type="ECO:0000259" key="6">
    <source>
        <dbReference type="Pfam" id="PF02826"/>
    </source>
</evidence>
<protein>
    <submittedName>
        <fullName evidence="7">D-2-hydroxyacid dehydrogenase</fullName>
    </submittedName>
</protein>
<dbReference type="InterPro" id="IPR006140">
    <property type="entry name" value="D-isomer_DH_NAD-bd"/>
</dbReference>
<dbReference type="AlphaFoldDB" id="A0A938X6M7"/>
<evidence type="ECO:0000313" key="7">
    <source>
        <dbReference type="EMBL" id="MBM6920166.1"/>
    </source>
</evidence>
<dbReference type="GO" id="GO:0016616">
    <property type="term" value="F:oxidoreductase activity, acting on the CH-OH group of donors, NAD or NADP as acceptor"/>
    <property type="evidence" value="ECO:0007669"/>
    <property type="project" value="InterPro"/>
</dbReference>
<dbReference type="EMBL" id="JACJKY010000004">
    <property type="protein sequence ID" value="MBM6920166.1"/>
    <property type="molecule type" value="Genomic_DNA"/>
</dbReference>
<comment type="similarity">
    <text evidence="1 4">Belongs to the D-isomer specific 2-hydroxyacid dehydrogenase family.</text>
</comment>
<dbReference type="Pfam" id="PF02826">
    <property type="entry name" value="2-Hacid_dh_C"/>
    <property type="match status" value="1"/>
</dbReference>
<evidence type="ECO:0000313" key="8">
    <source>
        <dbReference type="Proteomes" id="UP000774750"/>
    </source>
</evidence>
<dbReference type="PROSITE" id="PS00670">
    <property type="entry name" value="D_2_HYDROXYACID_DH_2"/>
    <property type="match status" value="1"/>
</dbReference>
<evidence type="ECO:0000259" key="5">
    <source>
        <dbReference type="Pfam" id="PF00389"/>
    </source>
</evidence>
<keyword evidence="2 4" id="KW-0560">Oxidoreductase</keyword>
<dbReference type="InterPro" id="IPR050418">
    <property type="entry name" value="D-iso_2-hydroxyacid_DH_PdxB"/>
</dbReference>
<evidence type="ECO:0000256" key="3">
    <source>
        <dbReference type="ARBA" id="ARBA00023027"/>
    </source>
</evidence>
<dbReference type="Proteomes" id="UP000774750">
    <property type="component" value="Unassembled WGS sequence"/>
</dbReference>
<dbReference type="RefSeq" id="WP_204444688.1">
    <property type="nucleotide sequence ID" value="NZ_JACJKY010000004.1"/>
</dbReference>
<dbReference type="SUPFAM" id="SSF51735">
    <property type="entry name" value="NAD(P)-binding Rossmann-fold domains"/>
    <property type="match status" value="1"/>
</dbReference>
<comment type="caution">
    <text evidence="7">The sequence shown here is derived from an EMBL/GenBank/DDBJ whole genome shotgun (WGS) entry which is preliminary data.</text>
</comment>
<evidence type="ECO:0000256" key="2">
    <source>
        <dbReference type="ARBA" id="ARBA00023002"/>
    </source>
</evidence>
<dbReference type="InterPro" id="IPR036291">
    <property type="entry name" value="NAD(P)-bd_dom_sf"/>
</dbReference>
<evidence type="ECO:0000256" key="4">
    <source>
        <dbReference type="RuleBase" id="RU003719"/>
    </source>
</evidence>
<organism evidence="7 8">
    <name type="scientific">Merdimmobilis hominis</name>
    <dbReference type="NCBI Taxonomy" id="2897707"/>
    <lineage>
        <taxon>Bacteria</taxon>
        <taxon>Bacillati</taxon>
        <taxon>Bacillota</taxon>
        <taxon>Clostridia</taxon>
        <taxon>Eubacteriales</taxon>
        <taxon>Oscillospiraceae</taxon>
        <taxon>Merdimmobilis</taxon>
    </lineage>
</organism>
<name>A0A938X6M7_9FIRM</name>
<evidence type="ECO:0000256" key="1">
    <source>
        <dbReference type="ARBA" id="ARBA00005854"/>
    </source>
</evidence>
<gene>
    <name evidence="7" type="ORF">H6A12_03205</name>
</gene>
<dbReference type="PANTHER" id="PTHR43761">
    <property type="entry name" value="D-ISOMER SPECIFIC 2-HYDROXYACID DEHYDROGENASE FAMILY PROTEIN (AFU_ORTHOLOGUE AFUA_1G13630)"/>
    <property type="match status" value="1"/>
</dbReference>
<dbReference type="FunFam" id="3.40.50.720:FF:000203">
    <property type="entry name" value="D-3-phosphoglycerate dehydrogenase (SerA)"/>
    <property type="match status" value="1"/>
</dbReference>
<dbReference type="SUPFAM" id="SSF52283">
    <property type="entry name" value="Formate/glycerate dehydrogenase catalytic domain-like"/>
    <property type="match status" value="1"/>
</dbReference>
<reference evidence="7" key="1">
    <citation type="submission" date="2020-08" db="EMBL/GenBank/DDBJ databases">
        <authorList>
            <person name="Cejkova D."/>
            <person name="Kubasova T."/>
            <person name="Jahodarova E."/>
            <person name="Rychlik I."/>
        </authorList>
    </citation>
    <scope>NUCLEOTIDE SEQUENCE</scope>
    <source>
        <strain evidence="7">An559</strain>
    </source>
</reference>
<keyword evidence="3" id="KW-0520">NAD</keyword>
<dbReference type="InterPro" id="IPR006139">
    <property type="entry name" value="D-isomer_2_OHA_DH_cat_dom"/>
</dbReference>
<dbReference type="Pfam" id="PF00389">
    <property type="entry name" value="2-Hacid_dh"/>
    <property type="match status" value="1"/>
</dbReference>
<dbReference type="GO" id="GO:0051287">
    <property type="term" value="F:NAD binding"/>
    <property type="evidence" value="ECO:0007669"/>
    <property type="project" value="InterPro"/>
</dbReference>
<dbReference type="InterPro" id="IPR029753">
    <property type="entry name" value="D-isomer_DH_CS"/>
</dbReference>
<proteinExistence type="inferred from homology"/>
<dbReference type="PANTHER" id="PTHR43761:SF1">
    <property type="entry name" value="D-ISOMER SPECIFIC 2-HYDROXYACID DEHYDROGENASE CATALYTIC DOMAIN-CONTAINING PROTEIN-RELATED"/>
    <property type="match status" value="1"/>
</dbReference>
<feature type="domain" description="D-isomer specific 2-hydroxyacid dehydrogenase NAD-binding" evidence="6">
    <location>
        <begin position="109"/>
        <end position="288"/>
    </location>
</feature>
<reference evidence="7" key="2">
    <citation type="journal article" date="2021" name="Sci. Rep.">
        <title>The distribution of antibiotic resistance genes in chicken gut microbiota commensals.</title>
        <authorList>
            <person name="Juricova H."/>
            <person name="Matiasovicova J."/>
            <person name="Kubasova T."/>
            <person name="Cejkova D."/>
            <person name="Rychlik I."/>
        </authorList>
    </citation>
    <scope>NUCLEOTIDE SEQUENCE</scope>
    <source>
        <strain evidence="7">An559</strain>
    </source>
</reference>
<dbReference type="CDD" id="cd12162">
    <property type="entry name" value="2-Hacid_dh_4"/>
    <property type="match status" value="1"/>
</dbReference>